<dbReference type="RefSeq" id="WP_178362413.1">
    <property type="nucleotide sequence ID" value="NZ_FQUT01000001.1"/>
</dbReference>
<keyword evidence="6" id="KW-1185">Reference proteome</keyword>
<evidence type="ECO:0000256" key="3">
    <source>
        <dbReference type="ARBA" id="ARBA00022840"/>
    </source>
</evidence>
<dbReference type="PROSITE" id="PS50893">
    <property type="entry name" value="ABC_TRANSPORTER_2"/>
    <property type="match status" value="1"/>
</dbReference>
<dbReference type="GO" id="GO:0016887">
    <property type="term" value="F:ATP hydrolysis activity"/>
    <property type="evidence" value="ECO:0007669"/>
    <property type="project" value="InterPro"/>
</dbReference>
<proteinExistence type="predicted"/>
<dbReference type="InterPro" id="IPR003439">
    <property type="entry name" value="ABC_transporter-like_ATP-bd"/>
</dbReference>
<dbReference type="InterPro" id="IPR003593">
    <property type="entry name" value="AAA+_ATPase"/>
</dbReference>
<reference evidence="6" key="1">
    <citation type="submission" date="2016-11" db="EMBL/GenBank/DDBJ databases">
        <authorList>
            <person name="Varghese N."/>
            <person name="Submissions S."/>
        </authorList>
    </citation>
    <scope>NUCLEOTIDE SEQUENCE [LARGE SCALE GENOMIC DNA]</scope>
    <source>
        <strain evidence="6">DSM 27619</strain>
    </source>
</reference>
<accession>A0A1M4TB35</accession>
<dbReference type="STRING" id="1416778.SAMN05443633_101201"/>
<keyword evidence="1" id="KW-0813">Transport</keyword>
<evidence type="ECO:0000256" key="2">
    <source>
        <dbReference type="ARBA" id="ARBA00022741"/>
    </source>
</evidence>
<dbReference type="InterPro" id="IPR027417">
    <property type="entry name" value="P-loop_NTPase"/>
</dbReference>
<feature type="domain" description="ABC transporter" evidence="4">
    <location>
        <begin position="22"/>
        <end position="238"/>
    </location>
</feature>
<dbReference type="Pfam" id="PF00005">
    <property type="entry name" value="ABC_tran"/>
    <property type="match status" value="1"/>
</dbReference>
<evidence type="ECO:0000256" key="1">
    <source>
        <dbReference type="ARBA" id="ARBA00022448"/>
    </source>
</evidence>
<dbReference type="AlphaFoldDB" id="A0A1M4TB35"/>
<dbReference type="Gene3D" id="3.40.50.300">
    <property type="entry name" value="P-loop containing nucleotide triphosphate hydrolases"/>
    <property type="match status" value="1"/>
</dbReference>
<keyword evidence="2" id="KW-0547">Nucleotide-binding</keyword>
<dbReference type="GO" id="GO:0005524">
    <property type="term" value="F:ATP binding"/>
    <property type="evidence" value="ECO:0007669"/>
    <property type="project" value="UniProtKB-KW"/>
</dbReference>
<organism evidence="5 6">
    <name type="scientific">Chryseobacterium arachidis</name>
    <dbReference type="NCBI Taxonomy" id="1416778"/>
    <lineage>
        <taxon>Bacteria</taxon>
        <taxon>Pseudomonadati</taxon>
        <taxon>Bacteroidota</taxon>
        <taxon>Flavobacteriia</taxon>
        <taxon>Flavobacteriales</taxon>
        <taxon>Weeksellaceae</taxon>
        <taxon>Chryseobacterium group</taxon>
        <taxon>Chryseobacterium</taxon>
    </lineage>
</organism>
<dbReference type="PANTHER" id="PTHR42939">
    <property type="entry name" value="ABC TRANSPORTER ATP-BINDING PROTEIN ALBC-RELATED"/>
    <property type="match status" value="1"/>
</dbReference>
<keyword evidence="3" id="KW-0067">ATP-binding</keyword>
<gene>
    <name evidence="5" type="ORF">SAMN05443633_101201</name>
</gene>
<dbReference type="PANTHER" id="PTHR42939:SF1">
    <property type="entry name" value="ABC TRANSPORTER ATP-BINDING PROTEIN ALBC-RELATED"/>
    <property type="match status" value="1"/>
</dbReference>
<dbReference type="EMBL" id="FQUT01000001">
    <property type="protein sequence ID" value="SHE41732.1"/>
    <property type="molecule type" value="Genomic_DNA"/>
</dbReference>
<protein>
    <submittedName>
        <fullName evidence="5">ABC-type lipopolysaccharide export system, ATPase component</fullName>
    </submittedName>
</protein>
<dbReference type="Proteomes" id="UP000184518">
    <property type="component" value="Unassembled WGS sequence"/>
</dbReference>
<dbReference type="SMART" id="SM00382">
    <property type="entry name" value="AAA"/>
    <property type="match status" value="1"/>
</dbReference>
<name>A0A1M4TB35_9FLAO</name>
<evidence type="ECO:0000313" key="6">
    <source>
        <dbReference type="Proteomes" id="UP000184518"/>
    </source>
</evidence>
<dbReference type="InterPro" id="IPR051782">
    <property type="entry name" value="ABC_Transporter_VariousFunc"/>
</dbReference>
<evidence type="ECO:0000259" key="4">
    <source>
        <dbReference type="PROSITE" id="PS50893"/>
    </source>
</evidence>
<evidence type="ECO:0000313" key="5">
    <source>
        <dbReference type="EMBL" id="SHE41732.1"/>
    </source>
</evidence>
<sequence>MDLHLLIGITGKDNCTILMSTLHVDSITKSFGEKKILQDVYLGCETGKTMGILGRNGCGKSTLFQIIFGTLKGDTSYIRYNSIILQNQSDRKNRVSYLPQYSFVPKNIKVDHLISLFCDQKNGSKLKNLTLVQPFINETPNRLSGGELRLVEALLIIYSSSDFIFLDEPFHSLSPKIVTELKRIIKEQSADKGIIISDHLYQDVLDISDEIYLLSDTHLKPVKDLTELKRYNYLPKSI</sequence>
<dbReference type="SUPFAM" id="SSF52540">
    <property type="entry name" value="P-loop containing nucleoside triphosphate hydrolases"/>
    <property type="match status" value="1"/>
</dbReference>